<evidence type="ECO:0000313" key="10">
    <source>
        <dbReference type="Proteomes" id="UP000249248"/>
    </source>
</evidence>
<accession>A0A2W1NTQ8</accession>
<dbReference type="GO" id="GO:0015562">
    <property type="term" value="F:efflux transmembrane transporter activity"/>
    <property type="evidence" value="ECO:0007669"/>
    <property type="project" value="InterPro"/>
</dbReference>
<evidence type="ECO:0000256" key="7">
    <source>
        <dbReference type="ARBA" id="ARBA00023237"/>
    </source>
</evidence>
<dbReference type="PANTHER" id="PTHR30026">
    <property type="entry name" value="OUTER MEMBRANE PROTEIN TOLC"/>
    <property type="match status" value="1"/>
</dbReference>
<comment type="subcellular location">
    <subcellularLocation>
        <location evidence="1">Cell outer membrane</location>
    </subcellularLocation>
</comment>
<comment type="caution">
    <text evidence="9">The sequence shown here is derived from an EMBL/GenBank/DDBJ whole genome shotgun (WGS) entry which is preliminary data.</text>
</comment>
<dbReference type="GO" id="GO:0015288">
    <property type="term" value="F:porin activity"/>
    <property type="evidence" value="ECO:0007669"/>
    <property type="project" value="TreeGrafter"/>
</dbReference>
<feature type="signal peptide" evidence="8">
    <location>
        <begin position="1"/>
        <end position="31"/>
    </location>
</feature>
<evidence type="ECO:0000313" key="9">
    <source>
        <dbReference type="EMBL" id="PZE18118.1"/>
    </source>
</evidence>
<comment type="similarity">
    <text evidence="2">Belongs to the outer membrane factor (OMF) (TC 1.B.17) family.</text>
</comment>
<evidence type="ECO:0000256" key="8">
    <source>
        <dbReference type="SAM" id="SignalP"/>
    </source>
</evidence>
<gene>
    <name evidence="9" type="ORF">DNU06_05745</name>
</gene>
<reference evidence="9 10" key="1">
    <citation type="submission" date="2018-06" db="EMBL/GenBank/DDBJ databases">
        <title>The draft genome sequence of Crocinitomix sp. SM1701.</title>
        <authorList>
            <person name="Zhang X."/>
        </authorList>
    </citation>
    <scope>NUCLEOTIDE SEQUENCE [LARGE SCALE GENOMIC DNA]</scope>
    <source>
        <strain evidence="9 10">SM1701</strain>
    </source>
</reference>
<feature type="chain" id="PRO_5015989282" description="TolC family protein" evidence="8">
    <location>
        <begin position="32"/>
        <end position="446"/>
    </location>
</feature>
<evidence type="ECO:0000256" key="3">
    <source>
        <dbReference type="ARBA" id="ARBA00022448"/>
    </source>
</evidence>
<keyword evidence="10" id="KW-1185">Reference proteome</keyword>
<proteinExistence type="inferred from homology"/>
<keyword evidence="6" id="KW-0472">Membrane</keyword>
<evidence type="ECO:0000256" key="4">
    <source>
        <dbReference type="ARBA" id="ARBA00022452"/>
    </source>
</evidence>
<evidence type="ECO:0000256" key="6">
    <source>
        <dbReference type="ARBA" id="ARBA00023136"/>
    </source>
</evidence>
<dbReference type="Proteomes" id="UP000249248">
    <property type="component" value="Unassembled WGS sequence"/>
</dbReference>
<dbReference type="InterPro" id="IPR051906">
    <property type="entry name" value="TolC-like"/>
</dbReference>
<keyword evidence="8" id="KW-0732">Signal</keyword>
<protein>
    <recommendedName>
        <fullName evidence="11">TolC family protein</fullName>
    </recommendedName>
</protein>
<name>A0A2W1NTQ8_9FLAO</name>
<evidence type="ECO:0008006" key="11">
    <source>
        <dbReference type="Google" id="ProtNLM"/>
    </source>
</evidence>
<evidence type="ECO:0000256" key="5">
    <source>
        <dbReference type="ARBA" id="ARBA00022692"/>
    </source>
</evidence>
<organism evidence="9 10">
    <name type="scientific">Putridiphycobacter roseus</name>
    <dbReference type="NCBI Taxonomy" id="2219161"/>
    <lineage>
        <taxon>Bacteria</taxon>
        <taxon>Pseudomonadati</taxon>
        <taxon>Bacteroidota</taxon>
        <taxon>Flavobacteriia</taxon>
        <taxon>Flavobacteriales</taxon>
        <taxon>Crocinitomicaceae</taxon>
        <taxon>Putridiphycobacter</taxon>
    </lineage>
</organism>
<dbReference type="GO" id="GO:1990281">
    <property type="term" value="C:efflux pump complex"/>
    <property type="evidence" value="ECO:0007669"/>
    <property type="project" value="TreeGrafter"/>
</dbReference>
<dbReference type="SUPFAM" id="SSF56954">
    <property type="entry name" value="Outer membrane efflux proteins (OEP)"/>
    <property type="match status" value="1"/>
</dbReference>
<dbReference type="EMBL" id="QKSB01000002">
    <property type="protein sequence ID" value="PZE18118.1"/>
    <property type="molecule type" value="Genomic_DNA"/>
</dbReference>
<dbReference type="Gene3D" id="1.20.1600.10">
    <property type="entry name" value="Outer membrane efflux proteins (OEP)"/>
    <property type="match status" value="1"/>
</dbReference>
<dbReference type="GO" id="GO:0009279">
    <property type="term" value="C:cell outer membrane"/>
    <property type="evidence" value="ECO:0007669"/>
    <property type="project" value="UniProtKB-SubCell"/>
</dbReference>
<keyword evidence="5" id="KW-0812">Transmembrane</keyword>
<dbReference type="PANTHER" id="PTHR30026:SF20">
    <property type="entry name" value="OUTER MEMBRANE PROTEIN TOLC"/>
    <property type="match status" value="1"/>
</dbReference>
<dbReference type="InterPro" id="IPR003423">
    <property type="entry name" value="OMP_efflux"/>
</dbReference>
<keyword evidence="7" id="KW-0998">Cell outer membrane</keyword>
<keyword evidence="4" id="KW-1134">Transmembrane beta strand</keyword>
<evidence type="ECO:0000256" key="2">
    <source>
        <dbReference type="ARBA" id="ARBA00007613"/>
    </source>
</evidence>
<sequence>MRQLNPSYIFFMKKLAITNVLFLFITFNVHAQPWTLQQCIDSAYTNSTKIKTANNNQKITALKQQEVKANLIPKLSIQGEYKYYLALPYQLMPLSIFGGPEGQFKEAQFGVPHNINVNALLQGPIYSNELMGNIEKLAIRNKMASIETAKSYEEIYFEVSTIYRNAQLLHSQLHFIDSILENTKKIQETVKQLALEKMANQSDIQKITLKIATLTLNKSHLETNLQQLYNALQLYTQSTNAITVEDHLLMVAINTYESKQNKDIALLKLQTELINLDLQTLKRSKYLPDVGFFATYGTQGYGYNQDPNSFLNFYPIGYVGLRVAYPIFNGNATNKKIGQDALWLENLKLKEEAVNDQMDLAIKNAVLTMNNAFQNVALNEAQMNLAATIYAQEVKKHEQGVTAVNDLLLAQNEWVQQQQNYVQSIAQFLAADLSLKKLTNNIPNNK</sequence>
<dbReference type="AlphaFoldDB" id="A0A2W1NTQ8"/>
<dbReference type="Pfam" id="PF02321">
    <property type="entry name" value="OEP"/>
    <property type="match status" value="1"/>
</dbReference>
<keyword evidence="3" id="KW-0813">Transport</keyword>
<evidence type="ECO:0000256" key="1">
    <source>
        <dbReference type="ARBA" id="ARBA00004442"/>
    </source>
</evidence>